<dbReference type="GO" id="GO:0035627">
    <property type="term" value="P:ceramide transport"/>
    <property type="evidence" value="ECO:0007669"/>
    <property type="project" value="TreeGrafter"/>
</dbReference>
<dbReference type="InterPro" id="IPR001124">
    <property type="entry name" value="Lipid-bd_serum_glycop_C"/>
</dbReference>
<organism evidence="5 6">
    <name type="scientific">Crenichthys baileyi</name>
    <name type="common">White River springfish</name>
    <dbReference type="NCBI Taxonomy" id="28760"/>
    <lineage>
        <taxon>Eukaryota</taxon>
        <taxon>Metazoa</taxon>
        <taxon>Chordata</taxon>
        <taxon>Craniata</taxon>
        <taxon>Vertebrata</taxon>
        <taxon>Euteleostomi</taxon>
        <taxon>Actinopterygii</taxon>
        <taxon>Neopterygii</taxon>
        <taxon>Teleostei</taxon>
        <taxon>Neoteleostei</taxon>
        <taxon>Acanthomorphata</taxon>
        <taxon>Ovalentaria</taxon>
        <taxon>Atherinomorphae</taxon>
        <taxon>Cyprinodontiformes</taxon>
        <taxon>Goodeidae</taxon>
        <taxon>Crenichthys</taxon>
    </lineage>
</organism>
<protein>
    <recommendedName>
        <fullName evidence="7">Bactericidal permeability-increasing protein</fullName>
    </recommendedName>
</protein>
<comment type="similarity">
    <text evidence="1">Belongs to the BPI/LBP/Plunc superfamily. BPI/LBP family.</text>
</comment>
<evidence type="ECO:0008006" key="7">
    <source>
        <dbReference type="Google" id="ProtNLM"/>
    </source>
</evidence>
<dbReference type="SMART" id="SM00328">
    <property type="entry name" value="BPI1"/>
    <property type="match status" value="1"/>
</dbReference>
<dbReference type="InterPro" id="IPR017943">
    <property type="entry name" value="Bactericidal_perm-incr_a/b_dom"/>
</dbReference>
<dbReference type="GO" id="GO:1990050">
    <property type="term" value="F:phosphatidic acid transfer activity"/>
    <property type="evidence" value="ECO:0007669"/>
    <property type="project" value="TreeGrafter"/>
</dbReference>
<dbReference type="Proteomes" id="UP001311232">
    <property type="component" value="Unassembled WGS sequence"/>
</dbReference>
<accession>A0AAV9S932</accession>
<dbReference type="PANTHER" id="PTHR10504:SF16">
    <property type="entry name" value="PHOSPHOLIPID TRANSFER PROTEIN"/>
    <property type="match status" value="1"/>
</dbReference>
<dbReference type="GO" id="GO:0120017">
    <property type="term" value="F:ceramide transfer activity"/>
    <property type="evidence" value="ECO:0007669"/>
    <property type="project" value="TreeGrafter"/>
</dbReference>
<evidence type="ECO:0000259" key="3">
    <source>
        <dbReference type="SMART" id="SM00328"/>
    </source>
</evidence>
<feature type="domain" description="Lipid-binding serum glycoprotein C-terminal" evidence="4">
    <location>
        <begin position="294"/>
        <end position="484"/>
    </location>
</feature>
<dbReference type="GO" id="GO:1904121">
    <property type="term" value="F:phosphatidylethanolamine transfer activity"/>
    <property type="evidence" value="ECO:0007669"/>
    <property type="project" value="TreeGrafter"/>
</dbReference>
<reference evidence="5 6" key="1">
    <citation type="submission" date="2021-06" db="EMBL/GenBank/DDBJ databases">
        <authorList>
            <person name="Palmer J.M."/>
        </authorList>
    </citation>
    <scope>NUCLEOTIDE SEQUENCE [LARGE SCALE GENOMIC DNA]</scope>
    <source>
        <strain evidence="5 6">MEX-2019</strain>
        <tissue evidence="5">Muscle</tissue>
    </source>
</reference>
<gene>
    <name evidence="5" type="ORF">CRENBAI_001257</name>
</gene>
<dbReference type="PANTHER" id="PTHR10504">
    <property type="entry name" value="BACTERICIDAL PERMEABILITY-INCREASING BPI PROTEIN-RELATED"/>
    <property type="match status" value="1"/>
</dbReference>
<dbReference type="GO" id="GO:0005615">
    <property type="term" value="C:extracellular space"/>
    <property type="evidence" value="ECO:0007669"/>
    <property type="project" value="TreeGrafter"/>
</dbReference>
<evidence type="ECO:0000313" key="6">
    <source>
        <dbReference type="Proteomes" id="UP001311232"/>
    </source>
</evidence>
<dbReference type="GO" id="GO:0008289">
    <property type="term" value="F:lipid binding"/>
    <property type="evidence" value="ECO:0007669"/>
    <property type="project" value="InterPro"/>
</dbReference>
<keyword evidence="2" id="KW-1015">Disulfide bond</keyword>
<proteinExistence type="inferred from homology"/>
<dbReference type="SUPFAM" id="SSF55394">
    <property type="entry name" value="Bactericidal permeability-increasing protein, BPI"/>
    <property type="match status" value="2"/>
</dbReference>
<dbReference type="Pfam" id="PF01273">
    <property type="entry name" value="LBP_BPI_CETP"/>
    <property type="match status" value="1"/>
</dbReference>
<name>A0AAV9S932_9TELE</name>
<dbReference type="Gene3D" id="3.15.10.10">
    <property type="entry name" value="Bactericidal permeability-increasing protein, domain 1"/>
    <property type="match status" value="1"/>
</dbReference>
<evidence type="ECO:0000256" key="1">
    <source>
        <dbReference type="ARBA" id="ARBA00007292"/>
    </source>
</evidence>
<evidence type="ECO:0000256" key="2">
    <source>
        <dbReference type="ARBA" id="ARBA00023157"/>
    </source>
</evidence>
<dbReference type="InterPro" id="IPR017942">
    <property type="entry name" value="Lipid-bd_serum_glycop_N"/>
</dbReference>
<evidence type="ECO:0000259" key="4">
    <source>
        <dbReference type="SMART" id="SM00329"/>
    </source>
</evidence>
<dbReference type="AlphaFoldDB" id="A0AAV9S932"/>
<dbReference type="Gene3D" id="3.15.20.10">
    <property type="entry name" value="Bactericidal permeability-increasing protein, domain 2"/>
    <property type="match status" value="1"/>
</dbReference>
<feature type="domain" description="Lipid-binding serum glycoprotein N-terminal" evidence="3">
    <location>
        <begin position="70"/>
        <end position="280"/>
    </location>
</feature>
<dbReference type="SMART" id="SM00329">
    <property type="entry name" value="BPI2"/>
    <property type="match status" value="1"/>
</dbReference>
<dbReference type="GO" id="GO:0034375">
    <property type="term" value="P:high-density lipoprotein particle remodeling"/>
    <property type="evidence" value="ECO:0007669"/>
    <property type="project" value="TreeGrafter"/>
</dbReference>
<dbReference type="InterPro" id="IPR032942">
    <property type="entry name" value="BPI/LBP/Plunc"/>
</dbReference>
<dbReference type="Pfam" id="PF02886">
    <property type="entry name" value="LBP_BPI_CETP_C"/>
    <property type="match status" value="1"/>
</dbReference>
<keyword evidence="6" id="KW-1185">Reference proteome</keyword>
<evidence type="ECO:0000313" key="5">
    <source>
        <dbReference type="EMBL" id="KAK5617719.1"/>
    </source>
</evidence>
<sequence>MRTIGRLQHPRAAKDRWTWLCKLQQLQGLLRVSPQGRGVIRMASHKCSLLFFIFMLSSIRADDPAALKVKITNHALNMLRDEAQAMFLEHIAGRPFEGFQFQSCNVREVSLTGVNVNQAHLRFVENYGFQFMIENFGFTLNFDSTISLCSFPIRLPLAFSVKGLSATMEIGLTRNENRLTANMSTCQTSIDRMGFVGTRLPRILQEPAQRVLASFVNILLCPALKRFGLSLVNKKLNTVPMVAKLPDYGISFDYSLTRDVQVTATSLDMSFKGQAYRQPQPPPVPNVGVEPVFTEDALMAYVGISEFFFNSAASSLYEAGLMEKKFTEIKSGAAKFILRIKQFFTQPWNLRQPLEAQVSVTEVPSLSITPDGFIFKMRPRVEVISPGTRKPNVFSLSAVCRFSLMVTVEGTRLTLPSKDVSCRLETSNAFKRFLVTPLNDLLNTKATEFLSGWFSNGVEIPVPEGVNFIQGNIRYEHGFVVVGGSLSFTPAGRQKVVNMWTLGTPSPSQVHQTRSQLEFISGSVVNPTHLKGTGQSEHSFSSN</sequence>
<comment type="caution">
    <text evidence="5">The sequence shown here is derived from an EMBL/GenBank/DDBJ whole genome shotgun (WGS) entry which is preliminary data.</text>
</comment>
<dbReference type="EMBL" id="JAHHUM010000677">
    <property type="protein sequence ID" value="KAK5617719.1"/>
    <property type="molecule type" value="Genomic_DNA"/>
</dbReference>